<keyword evidence="9 10" id="KW-0472">Membrane</keyword>
<dbReference type="FunFam" id="1.20.1560.10:FF:000014">
    <property type="entry name" value="Multidrug resistance-associated protein member 4"/>
    <property type="match status" value="1"/>
</dbReference>
<dbReference type="PROSITE" id="PS50929">
    <property type="entry name" value="ABC_TM1F"/>
    <property type="match status" value="2"/>
</dbReference>
<dbReference type="PROSITE" id="PS50893">
    <property type="entry name" value="ABC_TRANSPORTER_2"/>
    <property type="match status" value="2"/>
</dbReference>
<feature type="transmembrane region" description="Helical" evidence="10">
    <location>
        <begin position="124"/>
        <end position="147"/>
    </location>
</feature>
<feature type="domain" description="ABC transmembrane type-1" evidence="12">
    <location>
        <begin position="88"/>
        <end position="360"/>
    </location>
</feature>
<evidence type="ECO:0000256" key="4">
    <source>
        <dbReference type="ARBA" id="ARBA00022692"/>
    </source>
</evidence>
<dbReference type="GO" id="GO:0005524">
    <property type="term" value="F:ATP binding"/>
    <property type="evidence" value="ECO:0007669"/>
    <property type="project" value="UniProtKB-KW"/>
</dbReference>
<evidence type="ECO:0000256" key="10">
    <source>
        <dbReference type="SAM" id="Phobius"/>
    </source>
</evidence>
<feature type="transmembrane region" description="Helical" evidence="10">
    <location>
        <begin position="352"/>
        <end position="374"/>
    </location>
</feature>
<feature type="transmembrane region" description="Helical" evidence="10">
    <location>
        <begin position="979"/>
        <end position="998"/>
    </location>
</feature>
<feature type="transmembrane region" description="Helical" evidence="10">
    <location>
        <begin position="225"/>
        <end position="248"/>
    </location>
</feature>
<dbReference type="GO" id="GO:0140359">
    <property type="term" value="F:ABC-type transporter activity"/>
    <property type="evidence" value="ECO:0007669"/>
    <property type="project" value="InterPro"/>
</dbReference>
<feature type="transmembrane region" description="Helical" evidence="10">
    <location>
        <begin position="792"/>
        <end position="816"/>
    </location>
</feature>
<evidence type="ECO:0000256" key="1">
    <source>
        <dbReference type="ARBA" id="ARBA00004141"/>
    </source>
</evidence>
<dbReference type="FunFam" id="3.40.50.300:FF:000973">
    <property type="entry name" value="Multidrug resistance-associated protein 4"/>
    <property type="match status" value="1"/>
</dbReference>
<dbReference type="InterPro" id="IPR050173">
    <property type="entry name" value="ABC_transporter_C-like"/>
</dbReference>
<dbReference type="SMART" id="SM00382">
    <property type="entry name" value="AAA"/>
    <property type="match status" value="2"/>
</dbReference>
<organism evidence="13">
    <name type="scientific">Brachionus plicatilis</name>
    <name type="common">Marine rotifer</name>
    <name type="synonym">Brachionus muelleri</name>
    <dbReference type="NCBI Taxonomy" id="10195"/>
    <lineage>
        <taxon>Eukaryota</taxon>
        <taxon>Metazoa</taxon>
        <taxon>Spiralia</taxon>
        <taxon>Gnathifera</taxon>
        <taxon>Rotifera</taxon>
        <taxon>Eurotatoria</taxon>
        <taxon>Monogononta</taxon>
        <taxon>Pseudotrocha</taxon>
        <taxon>Ploima</taxon>
        <taxon>Brachionidae</taxon>
        <taxon>Brachionus</taxon>
    </lineage>
</organism>
<reference evidence="13" key="1">
    <citation type="journal article" date="2020" name="Comp. Biochem. Physiol. Part D Genomics Proteomics">
        <title>The genome of the marine monogonont rotifer Brachionus rotundiformis and insight into species-specific detoxification components in Brachionus spp.</title>
        <authorList>
            <person name="Kang H.M."/>
            <person name="Kim M.S."/>
            <person name="Choi B.S."/>
            <person name="Kim D.H."/>
            <person name="Kim H.J."/>
            <person name="Hwang U.K."/>
            <person name="Hagiwara A."/>
            <person name="Lee J.S."/>
        </authorList>
    </citation>
    <scope>NUCLEOTIDE SEQUENCE</scope>
</reference>
<dbReference type="PANTHER" id="PTHR24223">
    <property type="entry name" value="ATP-BINDING CASSETTE SUB-FAMILY C"/>
    <property type="match status" value="1"/>
</dbReference>
<keyword evidence="8 10" id="KW-1133">Transmembrane helix</keyword>
<keyword evidence="3" id="KW-0813">Transport</keyword>
<dbReference type="InterPro" id="IPR003593">
    <property type="entry name" value="AAA+_ATPase"/>
</dbReference>
<dbReference type="Gene3D" id="3.40.50.300">
    <property type="entry name" value="P-loop containing nucleotide triphosphate hydrolases"/>
    <property type="match status" value="2"/>
</dbReference>
<dbReference type="CDD" id="cd03244">
    <property type="entry name" value="ABCC_MRP_domain2"/>
    <property type="match status" value="1"/>
</dbReference>
<dbReference type="GO" id="GO:0016887">
    <property type="term" value="F:ATP hydrolysis activity"/>
    <property type="evidence" value="ECO:0007669"/>
    <property type="project" value="InterPro"/>
</dbReference>
<feature type="transmembrane region" description="Helical" evidence="10">
    <location>
        <begin position="862"/>
        <end position="883"/>
    </location>
</feature>
<dbReference type="InterPro" id="IPR003439">
    <property type="entry name" value="ABC_transporter-like_ATP-bd"/>
</dbReference>
<evidence type="ECO:0000256" key="3">
    <source>
        <dbReference type="ARBA" id="ARBA00022448"/>
    </source>
</evidence>
<feature type="transmembrane region" description="Helical" evidence="10">
    <location>
        <begin position="711"/>
        <end position="735"/>
    </location>
</feature>
<feature type="transmembrane region" description="Helical" evidence="10">
    <location>
        <begin position="75"/>
        <end position="96"/>
    </location>
</feature>
<dbReference type="Pfam" id="PF00664">
    <property type="entry name" value="ABC_membrane"/>
    <property type="match status" value="2"/>
</dbReference>
<evidence type="ECO:0000259" key="11">
    <source>
        <dbReference type="PROSITE" id="PS50893"/>
    </source>
</evidence>
<dbReference type="PANTHER" id="PTHR24223:SF456">
    <property type="entry name" value="MULTIDRUG RESISTANCE-ASSOCIATED PROTEIN LETHAL(2)03659"/>
    <property type="match status" value="1"/>
</dbReference>
<evidence type="ECO:0000256" key="9">
    <source>
        <dbReference type="ARBA" id="ARBA00023136"/>
    </source>
</evidence>
<protein>
    <submittedName>
        <fullName evidence="13">ATP-binding cassette transporter subfamily C member 4 X4</fullName>
    </submittedName>
</protein>
<dbReference type="SUPFAM" id="SSF52540">
    <property type="entry name" value="P-loop containing nucleoside triphosphate hydrolases"/>
    <property type="match status" value="2"/>
</dbReference>
<feature type="domain" description="ABC transporter" evidence="11">
    <location>
        <begin position="1072"/>
        <end position="1305"/>
    </location>
</feature>
<keyword evidence="5" id="KW-0677">Repeat</keyword>
<dbReference type="InterPro" id="IPR027417">
    <property type="entry name" value="P-loop_NTPase"/>
</dbReference>
<comment type="subcellular location">
    <subcellularLocation>
        <location evidence="1">Membrane</location>
        <topology evidence="1">Multi-pass membrane protein</topology>
    </subcellularLocation>
</comment>
<keyword evidence="4 10" id="KW-0812">Transmembrane</keyword>
<dbReference type="PROSITE" id="PS00211">
    <property type="entry name" value="ABC_TRANSPORTER_1"/>
    <property type="match status" value="2"/>
</dbReference>
<dbReference type="InterPro" id="IPR036640">
    <property type="entry name" value="ABC1_TM_sf"/>
</dbReference>
<dbReference type="GO" id="GO:0016020">
    <property type="term" value="C:membrane"/>
    <property type="evidence" value="ECO:0007669"/>
    <property type="project" value="UniProtKB-SubCell"/>
</dbReference>
<dbReference type="CDD" id="cd03250">
    <property type="entry name" value="ABCC_MRP_domain1"/>
    <property type="match status" value="1"/>
</dbReference>
<dbReference type="SUPFAM" id="SSF90123">
    <property type="entry name" value="ABC transporter transmembrane region"/>
    <property type="match status" value="2"/>
</dbReference>
<dbReference type="InterPro" id="IPR044746">
    <property type="entry name" value="ABCC_6TM_D1"/>
</dbReference>
<proteinExistence type="evidence at transcript level"/>
<keyword evidence="6" id="KW-0547">Nucleotide-binding</keyword>
<feature type="domain" description="ABC transmembrane type-1" evidence="12">
    <location>
        <begin position="712"/>
        <end position="1036"/>
    </location>
</feature>
<accession>A0A7H9SN91</accession>
<evidence type="ECO:0000256" key="5">
    <source>
        <dbReference type="ARBA" id="ARBA00022737"/>
    </source>
</evidence>
<evidence type="ECO:0000256" key="8">
    <source>
        <dbReference type="ARBA" id="ARBA00022989"/>
    </source>
</evidence>
<evidence type="ECO:0000313" key="13">
    <source>
        <dbReference type="EMBL" id="QNH67955.1"/>
    </source>
</evidence>
<name>A0A7H9SN91_BRAPC</name>
<reference evidence="13" key="2">
    <citation type="submission" date="2020-05" db="EMBL/GenBank/DDBJ databases">
        <authorList>
            <person name="Kang H.-M."/>
            <person name="Kim M.-S."/>
            <person name="Lee J.-S."/>
        </authorList>
    </citation>
    <scope>NUCLEOTIDE SEQUENCE</scope>
</reference>
<dbReference type="CDD" id="cd18579">
    <property type="entry name" value="ABC_6TM_ABCC_D1"/>
    <property type="match status" value="1"/>
</dbReference>
<feature type="domain" description="ABC transporter" evidence="11">
    <location>
        <begin position="400"/>
        <end position="624"/>
    </location>
</feature>
<evidence type="ECO:0000259" key="12">
    <source>
        <dbReference type="PROSITE" id="PS50929"/>
    </source>
</evidence>
<feature type="transmembrane region" description="Helical" evidence="10">
    <location>
        <begin position="197"/>
        <end position="219"/>
    </location>
</feature>
<evidence type="ECO:0000256" key="2">
    <source>
        <dbReference type="ARBA" id="ARBA00009726"/>
    </source>
</evidence>
<comment type="similarity">
    <text evidence="2">Belongs to the ABC transporter superfamily. ABCC family. Conjugate transporter (TC 3.A.1.208) subfamily.</text>
</comment>
<feature type="transmembrane region" description="Helical" evidence="10">
    <location>
        <begin position="889"/>
        <end position="909"/>
    </location>
</feature>
<evidence type="ECO:0000256" key="6">
    <source>
        <dbReference type="ARBA" id="ARBA00022741"/>
    </source>
</evidence>
<sequence>MDERVRKYHPNPLNEANFLSKIFLNWISPLLSLGKERPLKDEDLYSPIADEESKLLTDQLEREWNKELKRQKPSLFNAMFRIHTLNLIAMTFLLAVEEFTKMSFPLLISRILRYFEGSATFNEALYFAIFIAAGVTVNCVVHHPYFLELTRIGMKMRLASSGLLYKKAFKLNMSGADNQLGGQLINMLSNDGTRVEYSVYFIPHLIIAPLQSSIIIFILAESIDISILSGLVIIFLAIPLQSFLGNVIDKLRRITAKKCDRRINFVNEIFNGIKIIKMYCWEEPFRKAVELLRGKEMKYQKKLFMVATFNGIVDLILPSAITFTSVTFFVFFANRPLTPSYIVLAMSYYMRISNSLGFFFIKAITTLIAAKVSIKRMQDFLLEKEIYKLNELSEADDPHIKVRNLKARWSHDVRSLTLNNITFEAHQGDLIAIIGSVGAGKSSLLTSLLDELKIISGDIDIKGSVFYVPQEPWIFTASLRQNILFGKAYDKRKFNEIIKVCCLEEDLKSLSNGEHTLIGEKGINLSGGQRARVSVARALYSDAQIYLFDDPLSAVDFNVAKKLYENCFNKYLKSKIRILVTHQVHHLASNVSEILYLADGEIKFRGNFSDLISSGVNMDMIEEQEKEKEDTKSCRSRNQSKTDNLNETYVNDSVDAKLLNSSHFSDLNSSSLMLNSVVHQETNIIPEYNENKDFEEKRIYGIMSWKTYFNYFRAGGGLFGAILNFFIYLLSQVLIVSADYWVSFWASTEDRDMITKMAEPKLNQSSFVHDDLFGDKKKFESIKIFEDRDRYYNIYCILIACAVVVGIIRVSMFYTLSARAAILMHSTMFNKVLKTPMRFFDINPLGRIMNRFSKDIGYIDDLIPQTVGDFMIVLMMVLGSVSVSLILNYWIIIPTIPLTFLFIYIRRYFLATSMELKRIEGINRSPIFVHVNNTMSGMSIIRAANMEEKLNEEFFVHTDYHTRANSAFMYVNRWLGIRLDWVASIFTYIALFSCILMKEWNLLTINAGDVGLMLVYLLQLVGLFQWTIRQSCEVENLMTSVERVLEYSELETEPLDKGDSKPPVEWPSNGEICFNNVSFKYDKNLSYVLKNINIKINAGEKIGIVGRTGAGKSSIIQTLFRMAEPDGSLIIDEIDIKKLSLHDLRSKLSIIPQEPTLFIGTIRTNLDPLNQYPDNVLWDALEQVQLKEAIKEMKDGLESEVHKGGSNLSVGQKQLICLARAIIKKSKILIIDEATANVDFKTDSMVQEAIRQCFKECTVITIAHRLHTIIDNDRILCLSQGRVVNFGRPYELIEDETTILHDLVFSLEKLERDKLVEMAKKSFRNQRRVSMLLDQVVINQSNQEMENLDHDYSEKIRLLDSN</sequence>
<dbReference type="Pfam" id="PF00005">
    <property type="entry name" value="ABC_tran"/>
    <property type="match status" value="2"/>
</dbReference>
<dbReference type="FunFam" id="3.40.50.300:FF:000163">
    <property type="entry name" value="Multidrug resistance-associated protein member 4"/>
    <property type="match status" value="1"/>
</dbReference>
<dbReference type="InterPro" id="IPR017871">
    <property type="entry name" value="ABC_transporter-like_CS"/>
</dbReference>
<dbReference type="InterPro" id="IPR011527">
    <property type="entry name" value="ABC1_TM_dom"/>
</dbReference>
<dbReference type="Gene3D" id="1.20.1560.10">
    <property type="entry name" value="ABC transporter type 1, transmembrane domain"/>
    <property type="match status" value="2"/>
</dbReference>
<feature type="transmembrane region" description="Helical" evidence="10">
    <location>
        <begin position="303"/>
        <end position="332"/>
    </location>
</feature>
<keyword evidence="7 13" id="KW-0067">ATP-binding</keyword>
<evidence type="ECO:0000256" key="7">
    <source>
        <dbReference type="ARBA" id="ARBA00022840"/>
    </source>
</evidence>
<dbReference type="EMBL" id="MT524900">
    <property type="protein sequence ID" value="QNH67955.1"/>
    <property type="molecule type" value="mRNA"/>
</dbReference>